<evidence type="ECO:0000313" key="2">
    <source>
        <dbReference type="Proteomes" id="UP001164539"/>
    </source>
</evidence>
<protein>
    <submittedName>
        <fullName evidence="1">Cytochrome P450</fullName>
    </submittedName>
</protein>
<gene>
    <name evidence="1" type="ORF">OWV82_014683</name>
</gene>
<dbReference type="EMBL" id="CM051401">
    <property type="protein sequence ID" value="KAJ4712439.1"/>
    <property type="molecule type" value="Genomic_DNA"/>
</dbReference>
<reference evidence="1 2" key="1">
    <citation type="journal article" date="2023" name="Science">
        <title>Complex scaffold remodeling in plant triterpene biosynthesis.</title>
        <authorList>
            <person name="De La Pena R."/>
            <person name="Hodgson H."/>
            <person name="Liu J.C."/>
            <person name="Stephenson M.J."/>
            <person name="Martin A.C."/>
            <person name="Owen C."/>
            <person name="Harkess A."/>
            <person name="Leebens-Mack J."/>
            <person name="Jimenez L.E."/>
            <person name="Osbourn A."/>
            <person name="Sattely E.S."/>
        </authorList>
    </citation>
    <scope>NUCLEOTIDE SEQUENCE [LARGE SCALE GENOMIC DNA]</scope>
    <source>
        <strain evidence="2">cv. JPN11</strain>
        <tissue evidence="1">Leaf</tissue>
    </source>
</reference>
<accession>A0ACC1XP33</accession>
<proteinExistence type="predicted"/>
<name>A0ACC1XP33_MELAZ</name>
<organism evidence="1 2">
    <name type="scientific">Melia azedarach</name>
    <name type="common">Chinaberry tree</name>
    <dbReference type="NCBI Taxonomy" id="155640"/>
    <lineage>
        <taxon>Eukaryota</taxon>
        <taxon>Viridiplantae</taxon>
        <taxon>Streptophyta</taxon>
        <taxon>Embryophyta</taxon>
        <taxon>Tracheophyta</taxon>
        <taxon>Spermatophyta</taxon>
        <taxon>Magnoliopsida</taxon>
        <taxon>eudicotyledons</taxon>
        <taxon>Gunneridae</taxon>
        <taxon>Pentapetalae</taxon>
        <taxon>rosids</taxon>
        <taxon>malvids</taxon>
        <taxon>Sapindales</taxon>
        <taxon>Meliaceae</taxon>
        <taxon>Melia</taxon>
    </lineage>
</organism>
<evidence type="ECO:0000313" key="1">
    <source>
        <dbReference type="EMBL" id="KAJ4712439.1"/>
    </source>
</evidence>
<dbReference type="Proteomes" id="UP001164539">
    <property type="component" value="Chromosome 8"/>
</dbReference>
<sequence>MKGASVNLSEMLLSVTNDTVGRCIFGKKADEESKFGTISRKLTTQFQAFSFGNVFPFLDWMDYLTGLIPGAKETFTALDSFFDEVIAEHRNSKRANDKSDAKDFVDILLQIQKDGTPKLELTQENLKAILLDMFVGGTDSTSTTMEWSMAELVKHPSMMKKAQEECVIKKALRLHAPAPLLVHRETSSSVKMGGYEIPAKTRVFANAWAIQRDPKLCENPEEFIPERFHNNLVNFMGEDFHYIPFGAGRRGCPGTLFGLTSAESVIANILYWFDWKLPGDAPGEDLDMTEAFGLTVYKKIPLHVEPVMYSA</sequence>
<comment type="caution">
    <text evidence="1">The sequence shown here is derived from an EMBL/GenBank/DDBJ whole genome shotgun (WGS) entry which is preliminary data.</text>
</comment>
<keyword evidence="2" id="KW-1185">Reference proteome</keyword>